<dbReference type="RefSeq" id="WP_140927275.1">
    <property type="nucleotide sequence ID" value="NZ_VFSU01000016.1"/>
</dbReference>
<keyword evidence="1" id="KW-0472">Membrane</keyword>
<gene>
    <name evidence="2" type="ORF">FJQ54_04760</name>
</gene>
<evidence type="ECO:0000256" key="1">
    <source>
        <dbReference type="SAM" id="Phobius"/>
    </source>
</evidence>
<dbReference type="EMBL" id="VFSU01000016">
    <property type="protein sequence ID" value="TPE62836.1"/>
    <property type="molecule type" value="Genomic_DNA"/>
</dbReference>
<comment type="caution">
    <text evidence="2">The sequence shown here is derived from an EMBL/GenBank/DDBJ whole genome shotgun (WGS) entry which is preliminary data.</text>
</comment>
<feature type="transmembrane region" description="Helical" evidence="1">
    <location>
        <begin position="64"/>
        <end position="84"/>
    </location>
</feature>
<dbReference type="OrthoDB" id="7184927at2"/>
<organism evidence="2 3">
    <name type="scientific">Sandaracinobacter neustonicus</name>
    <dbReference type="NCBI Taxonomy" id="1715348"/>
    <lineage>
        <taxon>Bacteria</taxon>
        <taxon>Pseudomonadati</taxon>
        <taxon>Pseudomonadota</taxon>
        <taxon>Alphaproteobacteria</taxon>
        <taxon>Sphingomonadales</taxon>
        <taxon>Sphingosinicellaceae</taxon>
        <taxon>Sandaracinobacter</taxon>
    </lineage>
</organism>
<evidence type="ECO:0000313" key="3">
    <source>
        <dbReference type="Proteomes" id="UP000319897"/>
    </source>
</evidence>
<reference evidence="2 3" key="1">
    <citation type="submission" date="2019-06" db="EMBL/GenBank/DDBJ databases">
        <authorList>
            <person name="Lee I."/>
            <person name="Jang G.I."/>
            <person name="Hwang C.Y."/>
        </authorList>
    </citation>
    <scope>NUCLEOTIDE SEQUENCE [LARGE SCALE GENOMIC DNA]</scope>
    <source>
        <strain evidence="2 3">PAMC 28131</strain>
    </source>
</reference>
<accession>A0A501XQK4</accession>
<sequence>MIRESALQSLEASRARLAHAVSMSPGTKRLLSFGLSAAILAYLMRAVANIGWQEVLNVLPANPIFYLLVAMSYMATPVTEYIIFRRWWPLTPRALAVFSKKRVLNEAVFGYSGDAYLFMWAKKALGAREVGAGPLAAVKDVAITSALAGNVATLLMLGLALSMGGGEAVQAAFTGGAMRSVGFGFAFVISISLAILLFSRKVMSLPLRENFVIFLLHCGRLLIGSALLLLAWIVALPSVDVGTWVVLGALRMVVTRLPFVPNKELLFAAIGVSLTGSAAPEVAALMAAAGALHLVSHVISYVGASTIESRGDTVAEEGLPQAAGSL</sequence>
<dbReference type="AlphaFoldDB" id="A0A501XQK4"/>
<name>A0A501XQK4_9SPHN</name>
<keyword evidence="1" id="KW-0812">Transmembrane</keyword>
<protein>
    <submittedName>
        <fullName evidence="2">Uncharacterized protein</fullName>
    </submittedName>
</protein>
<keyword evidence="1" id="KW-1133">Transmembrane helix</keyword>
<feature type="transmembrane region" description="Helical" evidence="1">
    <location>
        <begin position="141"/>
        <end position="161"/>
    </location>
</feature>
<feature type="transmembrane region" description="Helical" evidence="1">
    <location>
        <begin position="30"/>
        <end position="52"/>
    </location>
</feature>
<feature type="transmembrane region" description="Helical" evidence="1">
    <location>
        <begin position="181"/>
        <end position="199"/>
    </location>
</feature>
<keyword evidence="3" id="KW-1185">Reference proteome</keyword>
<evidence type="ECO:0000313" key="2">
    <source>
        <dbReference type="EMBL" id="TPE62836.1"/>
    </source>
</evidence>
<dbReference type="Proteomes" id="UP000319897">
    <property type="component" value="Unassembled WGS sequence"/>
</dbReference>
<proteinExistence type="predicted"/>
<feature type="transmembrane region" description="Helical" evidence="1">
    <location>
        <begin position="211"/>
        <end position="235"/>
    </location>
</feature>